<feature type="domain" description="NrS-1 polymerase-like helicase" evidence="1">
    <location>
        <begin position="195"/>
        <end position="308"/>
    </location>
</feature>
<name>A0AA96IF24_9BACT</name>
<evidence type="ECO:0000259" key="1">
    <source>
        <dbReference type="Pfam" id="PF19263"/>
    </source>
</evidence>
<dbReference type="InterPro" id="IPR027417">
    <property type="entry name" value="P-loop_NTPase"/>
</dbReference>
<reference evidence="2" key="1">
    <citation type="submission" date="2023-09" db="EMBL/GenBank/DDBJ databases">
        <title>Arcobacter tbilisiensis sp. nov. isolated from chicken meat in Tbilisi, Georgia.</title>
        <authorList>
            <person name="Matthias R."/>
            <person name="Zautner A.E."/>
        </authorList>
    </citation>
    <scope>NUCLEOTIDE SEQUENCE</scope>
    <source>
        <strain evidence="2">LEO 52</strain>
    </source>
</reference>
<accession>A0AA96IF24</accession>
<evidence type="ECO:0000313" key="2">
    <source>
        <dbReference type="EMBL" id="WNL29613.1"/>
    </source>
</evidence>
<gene>
    <name evidence="2" type="ORF">RMQ68_09635</name>
</gene>
<dbReference type="SUPFAM" id="SSF52540">
    <property type="entry name" value="P-loop containing nucleoside triphosphate hydrolases"/>
    <property type="match status" value="1"/>
</dbReference>
<proteinExistence type="predicted"/>
<dbReference type="InterPro" id="IPR045455">
    <property type="entry name" value="NrS-1_pol-like_helicase"/>
</dbReference>
<dbReference type="AlphaFoldDB" id="A0AA96IF24"/>
<dbReference type="Gene3D" id="3.40.50.300">
    <property type="entry name" value="P-loop containing nucleotide triphosphate hydrolases"/>
    <property type="match status" value="1"/>
</dbReference>
<protein>
    <submittedName>
        <fullName evidence="2">DUF5906 domain-containing protein</fullName>
    </submittedName>
</protein>
<organism evidence="2">
    <name type="scientific">Arcobacter sp. AZ-2023</name>
    <dbReference type="NCBI Taxonomy" id="3074453"/>
    <lineage>
        <taxon>Bacteria</taxon>
        <taxon>Pseudomonadati</taxon>
        <taxon>Campylobacterota</taxon>
        <taxon>Epsilonproteobacteria</taxon>
        <taxon>Campylobacterales</taxon>
        <taxon>Arcobacteraceae</taxon>
        <taxon>Arcobacter</taxon>
    </lineage>
</organism>
<dbReference type="Pfam" id="PF19263">
    <property type="entry name" value="DUF5906"/>
    <property type="match status" value="1"/>
</dbReference>
<sequence length="500" mass="58024">MIKSYSKNKTFNHNNWLKNKGNVALSILDEYGISIYLGKKGDINIKLSNDKNYESTKDFKSLENIFKNITGEDIDLSAFYKKEKVLTIENGLEEKLKISPEDLKLVIAEVFNPFNNDEFILQDNYTYKLNNFKPSVYMLLEHELNQELIFNLENSAIGKLILHLVNNNINRLYFVANWLSFFFQGFKKSQVALVLLGEQGAGKGIFFNEVIKPLFGEDFVKTINDKSLNTNYKGSLVENTLFFNLDEISAKNSSSASIKNFLKALVTNASITAEKKFKNLEKETPIYGQILITSNELYALEIEPSDRRFTVFSTSGNLSHYSFLGYGSYEALSNAIKSELESFAIYLKNYYVDEKMANTALNTVEKDELIRQYQTRQDKEMLKLQPKQPKLTKLQQNIIEFAEAIRCRNLNLFNTIVDENKLQLKQEIFWDLQNGIFRVENLLPTFQALYGKRFFTSTSELLRELQKYNSSLFGMHNIKMYKNSNNELKEYFCLFQIYAR</sequence>
<dbReference type="EMBL" id="CP134854">
    <property type="protein sequence ID" value="WNL29613.1"/>
    <property type="molecule type" value="Genomic_DNA"/>
</dbReference>